<dbReference type="EMBL" id="JBHRTO010000001">
    <property type="protein sequence ID" value="MFC3181348.1"/>
    <property type="molecule type" value="Genomic_DNA"/>
</dbReference>
<dbReference type="InterPro" id="IPR032710">
    <property type="entry name" value="NTF2-like_dom_sf"/>
</dbReference>
<sequence length="106" mass="11311">MIALPPALVTYFAATNDPTRQSFDTCFAEHAVVQDEAQTHRGLADIKAWHIAANAPVSEVLPLSLRENAGRSVVTAKVSGSFKGSPVTLDFSFALNAGLITELEIN</sequence>
<accession>A0ABV7J5E5</accession>
<protein>
    <submittedName>
        <fullName evidence="1">Nuclear transport factor 2 family protein</fullName>
    </submittedName>
</protein>
<dbReference type="Proteomes" id="UP001595547">
    <property type="component" value="Unassembled WGS sequence"/>
</dbReference>
<name>A0ABV7J5E5_9RHOB</name>
<proteinExistence type="predicted"/>
<dbReference type="SUPFAM" id="SSF54427">
    <property type="entry name" value="NTF2-like"/>
    <property type="match status" value="1"/>
</dbReference>
<dbReference type="RefSeq" id="WP_380072955.1">
    <property type="nucleotide sequence ID" value="NZ_JBHRTO010000001.1"/>
</dbReference>
<gene>
    <name evidence="1" type="ORF">ACFOGH_10150</name>
</gene>
<comment type="caution">
    <text evidence="1">The sequence shown here is derived from an EMBL/GenBank/DDBJ whole genome shotgun (WGS) entry which is preliminary data.</text>
</comment>
<evidence type="ECO:0000313" key="1">
    <source>
        <dbReference type="EMBL" id="MFC3181348.1"/>
    </source>
</evidence>
<keyword evidence="2" id="KW-1185">Reference proteome</keyword>
<reference evidence="2" key="1">
    <citation type="journal article" date="2019" name="Int. J. Syst. Evol. Microbiol.">
        <title>The Global Catalogue of Microorganisms (GCM) 10K type strain sequencing project: providing services to taxonomists for standard genome sequencing and annotation.</title>
        <authorList>
            <consortium name="The Broad Institute Genomics Platform"/>
            <consortium name="The Broad Institute Genome Sequencing Center for Infectious Disease"/>
            <person name="Wu L."/>
            <person name="Ma J."/>
        </authorList>
    </citation>
    <scope>NUCLEOTIDE SEQUENCE [LARGE SCALE GENOMIC DNA]</scope>
    <source>
        <strain evidence="2">KCTC 52039</strain>
    </source>
</reference>
<evidence type="ECO:0000313" key="2">
    <source>
        <dbReference type="Proteomes" id="UP001595547"/>
    </source>
</evidence>
<organism evidence="1 2">
    <name type="scientific">Cypionkella sinensis</name>
    <dbReference type="NCBI Taxonomy" id="1756043"/>
    <lineage>
        <taxon>Bacteria</taxon>
        <taxon>Pseudomonadati</taxon>
        <taxon>Pseudomonadota</taxon>
        <taxon>Alphaproteobacteria</taxon>
        <taxon>Rhodobacterales</taxon>
        <taxon>Paracoccaceae</taxon>
        <taxon>Cypionkella</taxon>
    </lineage>
</organism>
<dbReference type="Gene3D" id="3.10.450.50">
    <property type="match status" value="1"/>
</dbReference>